<keyword evidence="5" id="KW-0464">Manganese</keyword>
<dbReference type="SUPFAM" id="SSF55920">
    <property type="entry name" value="Creatinase/aminopeptidase"/>
    <property type="match status" value="1"/>
</dbReference>
<evidence type="ECO:0000256" key="2">
    <source>
        <dbReference type="ARBA" id="ARBA00008766"/>
    </source>
</evidence>
<dbReference type="Gene3D" id="3.40.350.10">
    <property type="entry name" value="Creatinase/prolidase N-terminal domain"/>
    <property type="match status" value="1"/>
</dbReference>
<reference evidence="7 8" key="1">
    <citation type="submission" date="2016-05" db="EMBL/GenBank/DDBJ databases">
        <title>Nuclear genome of Blastocystis sp. subtype 1 NandII.</title>
        <authorList>
            <person name="Gentekaki E."/>
            <person name="Curtis B."/>
            <person name="Stairs C."/>
            <person name="Eme L."/>
            <person name="Herman E."/>
            <person name="Klimes V."/>
            <person name="Arias M.C."/>
            <person name="Elias M."/>
            <person name="Hilliou F."/>
            <person name="Klute M."/>
            <person name="Malik S.-B."/>
            <person name="Pightling A."/>
            <person name="Rachubinski R."/>
            <person name="Salas D."/>
            <person name="Schlacht A."/>
            <person name="Suga H."/>
            <person name="Archibald J."/>
            <person name="Ball S.G."/>
            <person name="Clark G."/>
            <person name="Dacks J."/>
            <person name="Van Der Giezen M."/>
            <person name="Tsaousis A."/>
            <person name="Roger A."/>
        </authorList>
    </citation>
    <scope>NUCLEOTIDE SEQUENCE [LARGE SCALE GENOMIC DNA]</scope>
    <source>
        <strain evidence="8">ATCC 50177 / NandII</strain>
    </source>
</reference>
<dbReference type="Gene3D" id="3.90.230.10">
    <property type="entry name" value="Creatinase/methionine aminopeptidase superfamily"/>
    <property type="match status" value="1"/>
</dbReference>
<comment type="caution">
    <text evidence="7">The sequence shown here is derived from an EMBL/GenBank/DDBJ whole genome shotgun (WGS) entry which is preliminary data.</text>
</comment>
<dbReference type="GO" id="GO:0070006">
    <property type="term" value="F:metalloaminopeptidase activity"/>
    <property type="evidence" value="ECO:0007669"/>
    <property type="project" value="InterPro"/>
</dbReference>
<dbReference type="InterPro" id="IPR007865">
    <property type="entry name" value="Aminopep_P_N"/>
</dbReference>
<dbReference type="Proteomes" id="UP000078348">
    <property type="component" value="Unassembled WGS sequence"/>
</dbReference>
<dbReference type="AlphaFoldDB" id="A0A196SF29"/>
<name>A0A196SF29_BLAHN</name>
<dbReference type="Pfam" id="PF00557">
    <property type="entry name" value="Peptidase_M24"/>
    <property type="match status" value="1"/>
</dbReference>
<evidence type="ECO:0000313" key="7">
    <source>
        <dbReference type="EMBL" id="OAO15670.1"/>
    </source>
</evidence>
<protein>
    <submittedName>
        <fullName evidence="7">X-Pro aminopeptidase</fullName>
    </submittedName>
</protein>
<evidence type="ECO:0000256" key="4">
    <source>
        <dbReference type="ARBA" id="ARBA00022801"/>
    </source>
</evidence>
<evidence type="ECO:0000313" key="8">
    <source>
        <dbReference type="Proteomes" id="UP000078348"/>
    </source>
</evidence>
<dbReference type="PANTHER" id="PTHR43226:SF4">
    <property type="entry name" value="XAA-PRO AMINOPEPTIDASE 3"/>
    <property type="match status" value="1"/>
</dbReference>
<dbReference type="OrthoDB" id="4215474at2759"/>
<keyword evidence="3" id="KW-0479">Metal-binding</keyword>
<dbReference type="Pfam" id="PF05195">
    <property type="entry name" value="AMP_N"/>
    <property type="match status" value="1"/>
</dbReference>
<keyword evidence="8" id="KW-1185">Reference proteome</keyword>
<dbReference type="InterPro" id="IPR000994">
    <property type="entry name" value="Pept_M24"/>
</dbReference>
<dbReference type="GO" id="GO:0030145">
    <property type="term" value="F:manganese ion binding"/>
    <property type="evidence" value="ECO:0007669"/>
    <property type="project" value="InterPro"/>
</dbReference>
<gene>
    <name evidence="7" type="ORF">AV274_2611</name>
</gene>
<comment type="similarity">
    <text evidence="2">Belongs to the peptidase M24B family.</text>
</comment>
<comment type="cofactor">
    <cofactor evidence="1">
        <name>Mn(2+)</name>
        <dbReference type="ChEBI" id="CHEBI:29035"/>
    </cofactor>
</comment>
<dbReference type="EMBL" id="LXWW01000125">
    <property type="protein sequence ID" value="OAO15670.1"/>
    <property type="molecule type" value="Genomic_DNA"/>
</dbReference>
<accession>A0A196SF29</accession>
<keyword evidence="7" id="KW-0645">Protease</keyword>
<dbReference type="InterPro" id="IPR036005">
    <property type="entry name" value="Creatinase/aminopeptidase-like"/>
</dbReference>
<evidence type="ECO:0000256" key="5">
    <source>
        <dbReference type="ARBA" id="ARBA00023211"/>
    </source>
</evidence>
<organism evidence="7 8">
    <name type="scientific">Blastocystis sp. subtype 1 (strain ATCC 50177 / NandII)</name>
    <dbReference type="NCBI Taxonomy" id="478820"/>
    <lineage>
        <taxon>Eukaryota</taxon>
        <taxon>Sar</taxon>
        <taxon>Stramenopiles</taxon>
        <taxon>Bigyra</taxon>
        <taxon>Opalozoa</taxon>
        <taxon>Opalinata</taxon>
        <taxon>Blastocystidae</taxon>
        <taxon>Blastocystis</taxon>
    </lineage>
</organism>
<evidence type="ECO:0000256" key="1">
    <source>
        <dbReference type="ARBA" id="ARBA00001936"/>
    </source>
</evidence>
<dbReference type="GO" id="GO:0005739">
    <property type="term" value="C:mitochondrion"/>
    <property type="evidence" value="ECO:0007669"/>
    <property type="project" value="TreeGrafter"/>
</dbReference>
<dbReference type="STRING" id="478820.A0A196SF29"/>
<dbReference type="SUPFAM" id="SSF53092">
    <property type="entry name" value="Creatinase/prolidase N-terminal domain"/>
    <property type="match status" value="1"/>
</dbReference>
<dbReference type="PANTHER" id="PTHR43226">
    <property type="entry name" value="XAA-PRO AMINOPEPTIDASE 3"/>
    <property type="match status" value="1"/>
</dbReference>
<evidence type="ECO:0000259" key="6">
    <source>
        <dbReference type="SMART" id="SM01011"/>
    </source>
</evidence>
<proteinExistence type="inferred from homology"/>
<dbReference type="InterPro" id="IPR052433">
    <property type="entry name" value="X-Pro_dipept-like"/>
</dbReference>
<feature type="domain" description="Aminopeptidase P N-terminal" evidence="6">
    <location>
        <begin position="47"/>
        <end position="182"/>
    </location>
</feature>
<dbReference type="GO" id="GO:0006508">
    <property type="term" value="P:proteolysis"/>
    <property type="evidence" value="ECO:0007669"/>
    <property type="project" value="TreeGrafter"/>
</dbReference>
<keyword evidence="7" id="KW-0031">Aminopeptidase</keyword>
<dbReference type="SMART" id="SM01011">
    <property type="entry name" value="AMP_N"/>
    <property type="match status" value="1"/>
</dbReference>
<dbReference type="InterPro" id="IPR029149">
    <property type="entry name" value="Creatin/AminoP/Spt16_N"/>
</dbReference>
<keyword evidence="4" id="KW-0378">Hydrolase</keyword>
<evidence type="ECO:0000256" key="3">
    <source>
        <dbReference type="ARBA" id="ARBA00022723"/>
    </source>
</evidence>
<sequence>MLARSSLSQANTLRAFVRYASCQRHIGQPIKSTHPHLLDGDELTPGIPQKEYEDRQLFLLSRLPVGSSVVISAASQKFQSWNIPYEYHQNSSFHYLCGIDQPNLLLVLQKLQRNEIRRCLFMPPKPDEKIGCLSPHLYPEDAKQYFGMNEVYTLDAIASTLPSILKGSEHVFTYTSCDAKINAAVSKSLSDTAGMTLHSLLPELDRIRWIKSLNEQKQLRFASSICCTSFNELSSAPLIGLENRLSTLFEYNVKIRGARGVAFPTMVAGGSNSQYVQYALNDSVINPGENVVVDCGVAMNEYQSDMTRVLFAGDAKSVNKAQKDVYLGLNEVYEKCLQVLRTQADCSMNEVHATGVRELSRLLVELGVIKSKNLDTVVEQRLFFKYFPHFIGHFIGLDNYDTPTVPFNTPFAPGVAFCIEPGLYFDGDEEIPEELRHFGVRVEDTILYIDAKNVDILTKDSPRVGD</sequence>